<evidence type="ECO:0000313" key="2">
    <source>
        <dbReference type="EMBL" id="MBV0902671.1"/>
    </source>
</evidence>
<dbReference type="SUPFAM" id="SSF89447">
    <property type="entry name" value="AbrB/MazE/MraZ-like"/>
    <property type="match status" value="1"/>
</dbReference>
<gene>
    <name evidence="2" type="ORF">KTS37_12830</name>
</gene>
<protein>
    <submittedName>
        <fullName evidence="2">Phosphate uptake regulator PhoU</fullName>
    </submittedName>
</protein>
<name>A0AA41G351_9EURY</name>
<dbReference type="SMART" id="SM00966">
    <property type="entry name" value="SpoVT_AbrB"/>
    <property type="match status" value="1"/>
</dbReference>
<reference evidence="2" key="1">
    <citation type="submission" date="2021-06" db="EMBL/GenBank/DDBJ databases">
        <title>New haloarchaea isolates fom saline soil.</title>
        <authorList>
            <person name="Duran-Viseras A."/>
            <person name="Sanchez-Porro C.S."/>
            <person name="Ventosa A."/>
        </authorList>
    </citation>
    <scope>NUCLEOTIDE SEQUENCE</scope>
    <source>
        <strain evidence="2">JCM 18369</strain>
    </source>
</reference>
<evidence type="ECO:0000259" key="1">
    <source>
        <dbReference type="SMART" id="SM00966"/>
    </source>
</evidence>
<dbReference type="Pfam" id="PF04014">
    <property type="entry name" value="MazE_antitoxin"/>
    <property type="match status" value="1"/>
</dbReference>
<dbReference type="Gene3D" id="1.20.58.220">
    <property type="entry name" value="Phosphate transport system protein phou homolog 2, domain 2"/>
    <property type="match status" value="1"/>
</dbReference>
<dbReference type="InterPro" id="IPR037914">
    <property type="entry name" value="SpoVT-AbrB_sf"/>
</dbReference>
<dbReference type="Proteomes" id="UP001166304">
    <property type="component" value="Unassembled WGS sequence"/>
</dbReference>
<organism evidence="2 3">
    <name type="scientific">Haloarcula salina</name>
    <dbReference type="NCBI Taxonomy" id="1429914"/>
    <lineage>
        <taxon>Archaea</taxon>
        <taxon>Methanobacteriati</taxon>
        <taxon>Methanobacteriota</taxon>
        <taxon>Stenosarchaea group</taxon>
        <taxon>Halobacteria</taxon>
        <taxon>Halobacteriales</taxon>
        <taxon>Haloarculaceae</taxon>
        <taxon>Haloarcula</taxon>
    </lineage>
</organism>
<dbReference type="GO" id="GO:0030643">
    <property type="term" value="P:intracellular phosphate ion homeostasis"/>
    <property type="evidence" value="ECO:0007669"/>
    <property type="project" value="InterPro"/>
</dbReference>
<feature type="domain" description="SpoVT-AbrB" evidence="1">
    <location>
        <begin position="19"/>
        <end position="66"/>
    </location>
</feature>
<dbReference type="RefSeq" id="WP_162414250.1">
    <property type="nucleotide sequence ID" value="NZ_JAHQXE010000004.1"/>
</dbReference>
<dbReference type="SUPFAM" id="SSF109755">
    <property type="entry name" value="PhoU-like"/>
    <property type="match status" value="1"/>
</dbReference>
<keyword evidence="3" id="KW-1185">Reference proteome</keyword>
<dbReference type="EMBL" id="JAHQXE010000004">
    <property type="protein sequence ID" value="MBV0902671.1"/>
    <property type="molecule type" value="Genomic_DNA"/>
</dbReference>
<accession>A0AA41G351</accession>
<evidence type="ECO:0000313" key="3">
    <source>
        <dbReference type="Proteomes" id="UP001166304"/>
    </source>
</evidence>
<dbReference type="PANTHER" id="PTHR42930">
    <property type="entry name" value="PHOSPHATE-SPECIFIC TRANSPORT SYSTEM ACCESSORY PROTEIN PHOU"/>
    <property type="match status" value="1"/>
</dbReference>
<dbReference type="InterPro" id="IPR026022">
    <property type="entry name" value="PhoU_dom"/>
</dbReference>
<dbReference type="AlphaFoldDB" id="A0AA41G351"/>
<dbReference type="GO" id="GO:0045936">
    <property type="term" value="P:negative regulation of phosphate metabolic process"/>
    <property type="evidence" value="ECO:0007669"/>
    <property type="project" value="InterPro"/>
</dbReference>
<sequence length="348" mass="38719">MEWIPVKQEPIRTKRKVQQLGSSTLAVTVPAEWARTHNVEKGDEIVVQQDNEGGALLLVPQQPDVPESEASLDADVLSGKALERALITQYILGRHLIRIEGTTALGLDHRDGVLAAERRLMGLSAVEEGGTYMTVRCSVAPDDFDLQTMLERLGRTETSMRQGAIDALIDGDVSTARQVSSRYHQIEKLYFLFLRLSFATYRNPRLSQVIGIESGFPLIAYRSVVQEITQMAETAVEISELVTQYDGTAPVDDVAEHLREITTPLDDAMNRIWSVVNSPSYQEAEAARNALNTVDESIAAFHETLRNERPEPLLLLQRVADLLERTASHAEDSLSVLTQLSHHQSGRR</sequence>
<dbReference type="InterPro" id="IPR028366">
    <property type="entry name" value="PhoU"/>
</dbReference>
<dbReference type="Pfam" id="PF01895">
    <property type="entry name" value="PhoU"/>
    <property type="match status" value="1"/>
</dbReference>
<comment type="caution">
    <text evidence="2">The sequence shown here is derived from an EMBL/GenBank/DDBJ whole genome shotgun (WGS) entry which is preliminary data.</text>
</comment>
<dbReference type="InterPro" id="IPR038078">
    <property type="entry name" value="PhoU-like_sf"/>
</dbReference>
<proteinExistence type="predicted"/>
<dbReference type="PANTHER" id="PTHR42930:SF6">
    <property type="entry name" value="PHOSPHATE REGULATORY PROTEIN-LIKE PROTEIN"/>
    <property type="match status" value="1"/>
</dbReference>
<dbReference type="InterPro" id="IPR007159">
    <property type="entry name" value="SpoVT-AbrB_dom"/>
</dbReference>
<dbReference type="GO" id="GO:0003677">
    <property type="term" value="F:DNA binding"/>
    <property type="evidence" value="ECO:0007669"/>
    <property type="project" value="InterPro"/>
</dbReference>